<proteinExistence type="predicted"/>
<dbReference type="EMBL" id="CAXITT010000125">
    <property type="protein sequence ID" value="CAL1532814.1"/>
    <property type="molecule type" value="Genomic_DNA"/>
</dbReference>
<keyword evidence="3" id="KW-1185">Reference proteome</keyword>
<dbReference type="SUPFAM" id="SSF49599">
    <property type="entry name" value="TRAF domain-like"/>
    <property type="match status" value="1"/>
</dbReference>
<dbReference type="Gene3D" id="2.60.210.10">
    <property type="entry name" value="Apoptosis, Tumor Necrosis Factor Receptor Associated Protein 2, Chain A"/>
    <property type="match status" value="1"/>
</dbReference>
<feature type="coiled-coil region" evidence="1">
    <location>
        <begin position="79"/>
        <end position="106"/>
    </location>
</feature>
<evidence type="ECO:0000313" key="2">
    <source>
        <dbReference type="EMBL" id="CAL1532814.1"/>
    </source>
</evidence>
<protein>
    <submittedName>
        <fullName evidence="2">Uncharacterized protein</fullName>
    </submittedName>
</protein>
<comment type="caution">
    <text evidence="2">The sequence shown here is derived from an EMBL/GenBank/DDBJ whole genome shotgun (WGS) entry which is preliminary data.</text>
</comment>
<evidence type="ECO:0000256" key="1">
    <source>
        <dbReference type="SAM" id="Coils"/>
    </source>
</evidence>
<keyword evidence="1" id="KW-0175">Coiled coil</keyword>
<dbReference type="InterPro" id="IPR008974">
    <property type="entry name" value="TRAF-like"/>
</dbReference>
<dbReference type="Proteomes" id="UP001497497">
    <property type="component" value="Unassembled WGS sequence"/>
</dbReference>
<reference evidence="2 3" key="1">
    <citation type="submission" date="2024-04" db="EMBL/GenBank/DDBJ databases">
        <authorList>
            <consortium name="Genoscope - CEA"/>
            <person name="William W."/>
        </authorList>
    </citation>
    <scope>NUCLEOTIDE SEQUENCE [LARGE SCALE GENOMIC DNA]</scope>
</reference>
<evidence type="ECO:0000313" key="3">
    <source>
        <dbReference type="Proteomes" id="UP001497497"/>
    </source>
</evidence>
<organism evidence="2 3">
    <name type="scientific">Lymnaea stagnalis</name>
    <name type="common">Great pond snail</name>
    <name type="synonym">Helix stagnalis</name>
    <dbReference type="NCBI Taxonomy" id="6523"/>
    <lineage>
        <taxon>Eukaryota</taxon>
        <taxon>Metazoa</taxon>
        <taxon>Spiralia</taxon>
        <taxon>Lophotrochozoa</taxon>
        <taxon>Mollusca</taxon>
        <taxon>Gastropoda</taxon>
        <taxon>Heterobranchia</taxon>
        <taxon>Euthyneura</taxon>
        <taxon>Panpulmonata</taxon>
        <taxon>Hygrophila</taxon>
        <taxon>Lymnaeoidea</taxon>
        <taxon>Lymnaeidae</taxon>
        <taxon>Lymnaea</taxon>
    </lineage>
</organism>
<name>A0AAV2HGH3_LYMST</name>
<gene>
    <name evidence="2" type="ORF">GSLYS_00006832001</name>
</gene>
<sequence length="503" mass="57004">MDFLKSFAEAKSLGITKEEFIPQWEAQINATRVQAESRLLELRQQVGMPTQLFAEREMNLTALLEGQLNVVHQEINNLRLECQQRFDSLQSQLTHLKNQQDELKLQMFEECSVNLNSMKVYVQNEVQLLSESIERKMDFNFKDHKLSTIDNCGVSLNHQIPQPVQISKAENSIELYQHFYQQQQPHQEGTEESYVDQVEYGHHLGQENHSFQVIQEQPVNAIKDVIEFGWDSTTKPKDEITTGKVHMSYAAVAALDPEDDFEQILKPGVDDGTNGYLASGHGIRDLAIMPNATSPVLATGQYAEIISRRMAVKNHGSRSRSRGKSGPLVPHNVVSAGKIIKFPLSKALMSSSVFPMSPNGEEFKISDCSKFSTSKTDYYTSAFFTSPLRCKVRLRLRFNDNGFFNVSLLVSQGPDDGSIQWPVKVSGKGEIFNHGSRRYTPLWDFGISKCPKPHPSTELSFEASVRLTTSRGVHDEVTYGKLQAKRYEFEDSLAFRWNVIVED</sequence>
<dbReference type="AlphaFoldDB" id="A0AAV2HGH3"/>
<accession>A0AAV2HGH3</accession>